<dbReference type="EMBL" id="BARW01028259">
    <property type="protein sequence ID" value="GAJ10973.1"/>
    <property type="molecule type" value="Genomic_DNA"/>
</dbReference>
<dbReference type="AlphaFoldDB" id="X1U0B9"/>
<sequence>TIPECVITGRDEGAKWGVQSIQQLASRGILDKIRVNGQLYIEEASFINVLEAETYIPQKA</sequence>
<name>X1U0B9_9ZZZZ</name>
<comment type="caution">
    <text evidence="1">The sequence shown here is derived from an EMBL/GenBank/DDBJ whole genome shotgun (WGS) entry which is preliminary data.</text>
</comment>
<gene>
    <name evidence="1" type="ORF">S12H4_45666</name>
</gene>
<proteinExistence type="predicted"/>
<accession>X1U0B9</accession>
<feature type="non-terminal residue" evidence="1">
    <location>
        <position position="1"/>
    </location>
</feature>
<reference evidence="1" key="1">
    <citation type="journal article" date="2014" name="Front. Microbiol.">
        <title>High frequency of phylogenetically diverse reductive dehalogenase-homologous genes in deep subseafloor sedimentary metagenomes.</title>
        <authorList>
            <person name="Kawai M."/>
            <person name="Futagami T."/>
            <person name="Toyoda A."/>
            <person name="Takaki Y."/>
            <person name="Nishi S."/>
            <person name="Hori S."/>
            <person name="Arai W."/>
            <person name="Tsubouchi T."/>
            <person name="Morono Y."/>
            <person name="Uchiyama I."/>
            <person name="Ito T."/>
            <person name="Fujiyama A."/>
            <person name="Inagaki F."/>
            <person name="Takami H."/>
        </authorList>
    </citation>
    <scope>NUCLEOTIDE SEQUENCE</scope>
    <source>
        <strain evidence="1">Expedition CK06-06</strain>
    </source>
</reference>
<evidence type="ECO:0000313" key="1">
    <source>
        <dbReference type="EMBL" id="GAJ10973.1"/>
    </source>
</evidence>
<protein>
    <submittedName>
        <fullName evidence="1">Uncharacterized protein</fullName>
    </submittedName>
</protein>
<organism evidence="1">
    <name type="scientific">marine sediment metagenome</name>
    <dbReference type="NCBI Taxonomy" id="412755"/>
    <lineage>
        <taxon>unclassified sequences</taxon>
        <taxon>metagenomes</taxon>
        <taxon>ecological metagenomes</taxon>
    </lineage>
</organism>